<evidence type="ECO:0000256" key="15">
    <source>
        <dbReference type="ARBA" id="ARBA00048477"/>
    </source>
</evidence>
<feature type="domain" description="AMP-dependent synthetase/ligase" evidence="16">
    <location>
        <begin position="138"/>
        <end position="503"/>
    </location>
</feature>
<evidence type="ECO:0000256" key="8">
    <source>
        <dbReference type="ARBA" id="ARBA00022832"/>
    </source>
</evidence>
<dbReference type="InterPro" id="IPR042099">
    <property type="entry name" value="ANL_N_sf"/>
</dbReference>
<evidence type="ECO:0000256" key="11">
    <source>
        <dbReference type="ARBA" id="ARBA00022946"/>
    </source>
</evidence>
<dbReference type="PANTHER" id="PTHR43605">
    <property type="entry name" value="ACYL-COENZYME A SYNTHETASE"/>
    <property type="match status" value="1"/>
</dbReference>
<dbReference type="Proteomes" id="UP000002279">
    <property type="component" value="Chromosome 2"/>
</dbReference>
<keyword evidence="11" id="KW-0809">Transit peptide</keyword>
<organism evidence="18 19">
    <name type="scientific">Ornithorhynchus anatinus</name>
    <name type="common">Duckbill platypus</name>
    <dbReference type="NCBI Taxonomy" id="9258"/>
    <lineage>
        <taxon>Eukaryota</taxon>
        <taxon>Metazoa</taxon>
        <taxon>Chordata</taxon>
        <taxon>Craniata</taxon>
        <taxon>Vertebrata</taxon>
        <taxon>Euteleostomi</taxon>
        <taxon>Mammalia</taxon>
        <taxon>Monotremata</taxon>
        <taxon>Ornithorhynchidae</taxon>
        <taxon>Ornithorhynchus</taxon>
    </lineage>
</organism>
<dbReference type="GeneTree" id="ENSGT00940000157930"/>
<keyword evidence="5" id="KW-0436">Ligase</keyword>
<dbReference type="GO" id="GO:0006633">
    <property type="term" value="P:fatty acid biosynthetic process"/>
    <property type="evidence" value="ECO:0000318"/>
    <property type="project" value="GO_Central"/>
</dbReference>
<dbReference type="InterPro" id="IPR020845">
    <property type="entry name" value="AMP-binding_CS"/>
</dbReference>
<comment type="cofactor">
    <cofactor evidence="1">
        <name>Mn(2+)</name>
        <dbReference type="ChEBI" id="CHEBI:29035"/>
    </cofactor>
</comment>
<keyword evidence="13" id="KW-0496">Mitochondrion</keyword>
<dbReference type="InterPro" id="IPR025110">
    <property type="entry name" value="AMP-bd_C"/>
</dbReference>
<dbReference type="AlphaFoldDB" id="A0A6I8P7I2"/>
<evidence type="ECO:0000256" key="5">
    <source>
        <dbReference type="ARBA" id="ARBA00022598"/>
    </source>
</evidence>
<protein>
    <recommendedName>
        <fullName evidence="14">medium-chain acyl-CoA ligase</fullName>
        <ecNumber evidence="14">6.2.1.2</ecNumber>
    </recommendedName>
</protein>
<evidence type="ECO:0000256" key="6">
    <source>
        <dbReference type="ARBA" id="ARBA00022723"/>
    </source>
</evidence>
<name>A0A6I8P7I2_ORNAN</name>
<reference evidence="18" key="3">
    <citation type="submission" date="2025-09" db="UniProtKB">
        <authorList>
            <consortium name="Ensembl"/>
        </authorList>
    </citation>
    <scope>IDENTIFICATION</scope>
    <source>
        <strain evidence="18">Glennie</strain>
    </source>
</reference>
<dbReference type="InParanoid" id="A0A6I8P7I2"/>
<sequence>MDKVEEPVTLCLWWRTLLPQTLHQWKLRSGPNISEVYGQTETGITCAISKEMNIKPGFLGKAVPRYGVQVSLEFFSGSLGVRKPTSQDGSQSGRRGWFKARGEIGVRGATGNAVLLRKGDPGKSESRGVAKMEMEDGKEPRHPALWWVDNEGDEVKWSFEELGIFSRQAANVLSENCGLKRGDRVAVILPRVPQWWLVCVGCMRAGLIFMPGTTQLTGKDIQYRLQVSKAKCVVTSDGVAPEVDSIVSSCPTLKTKLLVSDAGRAGWLSFNELLKTAPKEHKCVKSKSREPLAIYFTSGSTGSPKMVLHSHGSLGFQAVKYDRSWLSLTDADILWSTSDTGWIVAAILALFGSWSVGAGVFVHRLERFEPATILTTLSRFPITALSMAPTAYRLMVQNLESRKPLGRLRHCISAGEPLNPEVMEKWKASTGLEIRDVYGQTETGVVCAVTKEMKIKPGSMGKPTAAYDVQVVDENANILPPGMEGDIGIRIKPTRPFSLFSGYVDNPEKTAATERGNFYICGDRGVKDEDGYFWFLGRADDIINSSGYRIGPFEVESALIEHPAVVESAVVSSPDPVRGEVVKAFVVLKDDFASHDPERLTLELQRHVQTVTAPYKYPRKVEFVKELPKTNTGKIRRNKLRDQEWGRA</sequence>
<evidence type="ECO:0000313" key="18">
    <source>
        <dbReference type="Ensembl" id="ENSOANP00000048336.1"/>
    </source>
</evidence>
<evidence type="ECO:0000256" key="4">
    <source>
        <dbReference type="ARBA" id="ARBA00006432"/>
    </source>
</evidence>
<comment type="similarity">
    <text evidence="4">Belongs to the ATP-dependent AMP-binding enzyme family.</text>
</comment>
<dbReference type="FunCoup" id="A0A6I8P7I2">
    <property type="interactions" value="269"/>
</dbReference>
<keyword evidence="10" id="KW-0460">Magnesium</keyword>
<keyword evidence="12" id="KW-0443">Lipid metabolism</keyword>
<dbReference type="GO" id="GO:0046872">
    <property type="term" value="F:metal ion binding"/>
    <property type="evidence" value="ECO:0007669"/>
    <property type="project" value="UniProtKB-KW"/>
</dbReference>
<comment type="cofactor">
    <cofactor evidence="2">
        <name>Mg(2+)</name>
        <dbReference type="ChEBI" id="CHEBI:18420"/>
    </cofactor>
</comment>
<accession>A0A6I8P7I2</accession>
<dbReference type="InterPro" id="IPR000873">
    <property type="entry name" value="AMP-dep_synth/lig_dom"/>
</dbReference>
<dbReference type="InterPro" id="IPR051087">
    <property type="entry name" value="Mitochondrial_ACSM"/>
</dbReference>
<evidence type="ECO:0000256" key="2">
    <source>
        <dbReference type="ARBA" id="ARBA00001946"/>
    </source>
</evidence>
<dbReference type="Bgee" id="ENSOANG00000011283">
    <property type="expression patterns" value="Expressed in adult mammalian kidney and 8 other cell types or tissues"/>
</dbReference>
<dbReference type="Ensembl" id="ENSOANT00000066355.1">
    <property type="protein sequence ID" value="ENSOANP00000048336.1"/>
    <property type="gene ID" value="ENSOANG00000011283.4"/>
</dbReference>
<keyword evidence="19" id="KW-1185">Reference proteome</keyword>
<evidence type="ECO:0000259" key="17">
    <source>
        <dbReference type="Pfam" id="PF13193"/>
    </source>
</evidence>
<evidence type="ECO:0000256" key="13">
    <source>
        <dbReference type="ARBA" id="ARBA00023128"/>
    </source>
</evidence>
<dbReference type="GO" id="GO:0031956">
    <property type="term" value="F:medium-chain fatty acid-CoA ligase activity"/>
    <property type="evidence" value="ECO:0007669"/>
    <property type="project" value="UniProtKB-EC"/>
</dbReference>
<dbReference type="GO" id="GO:0015645">
    <property type="term" value="F:fatty acid ligase activity"/>
    <property type="evidence" value="ECO:0000318"/>
    <property type="project" value="GO_Central"/>
</dbReference>
<reference evidence="18 19" key="1">
    <citation type="journal article" date="2008" name="Nature">
        <title>Genome analysis of the platypus reveals unique signatures of evolution.</title>
        <authorList>
            <person name="Warren W.C."/>
            <person name="Hillier L.W."/>
            <person name="Marshall Graves J.A."/>
            <person name="Birney E."/>
            <person name="Ponting C.P."/>
            <person name="Grutzner F."/>
            <person name="Belov K."/>
            <person name="Miller W."/>
            <person name="Clarke L."/>
            <person name="Chinwalla A.T."/>
            <person name="Yang S.P."/>
            <person name="Heger A."/>
            <person name="Locke D.P."/>
            <person name="Miethke P."/>
            <person name="Waters P.D."/>
            <person name="Veyrunes F."/>
            <person name="Fulton L."/>
            <person name="Fulton B."/>
            <person name="Graves T."/>
            <person name="Wallis J."/>
            <person name="Puente X.S."/>
            <person name="Lopez-Otin C."/>
            <person name="Ordonez G.R."/>
            <person name="Eichler E.E."/>
            <person name="Chen L."/>
            <person name="Cheng Z."/>
            <person name="Deakin J.E."/>
            <person name="Alsop A."/>
            <person name="Thompson K."/>
            <person name="Kirby P."/>
            <person name="Papenfuss A.T."/>
            <person name="Wakefield M.J."/>
            <person name="Olender T."/>
            <person name="Lancet D."/>
            <person name="Huttley G.A."/>
            <person name="Smit A.F."/>
            <person name="Pask A."/>
            <person name="Temple-Smith P."/>
            <person name="Batzer M.A."/>
            <person name="Walker J.A."/>
            <person name="Konkel M.K."/>
            <person name="Harris R.S."/>
            <person name="Whittington C.M."/>
            <person name="Wong E.S."/>
            <person name="Gemmell N.J."/>
            <person name="Buschiazzo E."/>
            <person name="Vargas Jentzsch I.M."/>
            <person name="Merkel A."/>
            <person name="Schmitz J."/>
            <person name="Zemann A."/>
            <person name="Churakov G."/>
            <person name="Kriegs J.O."/>
            <person name="Brosius J."/>
            <person name="Murchison E.P."/>
            <person name="Sachidanandam R."/>
            <person name="Smith C."/>
            <person name="Hannon G.J."/>
            <person name="Tsend-Ayush E."/>
            <person name="McMillan D."/>
            <person name="Attenborough R."/>
            <person name="Rens W."/>
            <person name="Ferguson-Smith M."/>
            <person name="Lefevre C.M."/>
            <person name="Sharp J.A."/>
            <person name="Nicholas K.R."/>
            <person name="Ray D.A."/>
            <person name="Kube M."/>
            <person name="Reinhardt R."/>
            <person name="Pringle T.H."/>
            <person name="Taylor J."/>
            <person name="Jones R.C."/>
            <person name="Nixon B."/>
            <person name="Dacheux J.L."/>
            <person name="Niwa H."/>
            <person name="Sekita Y."/>
            <person name="Huang X."/>
            <person name="Stark A."/>
            <person name="Kheradpour P."/>
            <person name="Kellis M."/>
            <person name="Flicek P."/>
            <person name="Chen Y."/>
            <person name="Webber C."/>
            <person name="Hardison R."/>
            <person name="Nelson J."/>
            <person name="Hallsworth-Pepin K."/>
            <person name="Delehaunty K."/>
            <person name="Markovic C."/>
            <person name="Minx P."/>
            <person name="Feng Y."/>
            <person name="Kremitzki C."/>
            <person name="Mitreva M."/>
            <person name="Glasscock J."/>
            <person name="Wylie T."/>
            <person name="Wohldmann P."/>
            <person name="Thiru P."/>
            <person name="Nhan M.N."/>
            <person name="Pohl C.S."/>
            <person name="Smith S.M."/>
            <person name="Hou S."/>
            <person name="Nefedov M."/>
            <person name="de Jong P.J."/>
            <person name="Renfree M.B."/>
            <person name="Mardis E.R."/>
            <person name="Wilson R.K."/>
        </authorList>
    </citation>
    <scope>NUCLEOTIDE SEQUENCE [LARGE SCALE GENOMIC DNA]</scope>
    <source>
        <strain evidence="18 19">Glennie</strain>
    </source>
</reference>
<dbReference type="PANTHER" id="PTHR43605:SF3">
    <property type="entry name" value="ACYL-COENZYME A SYNTHETASE ACSM2B, MITOCHONDRIAL"/>
    <property type="match status" value="1"/>
</dbReference>
<dbReference type="Gene3D" id="3.40.50.12780">
    <property type="entry name" value="N-terminal domain of ligase-like"/>
    <property type="match status" value="2"/>
</dbReference>
<keyword evidence="7" id="KW-0547">Nucleotide-binding</keyword>
<dbReference type="SUPFAM" id="SSF56801">
    <property type="entry name" value="Acetyl-CoA synthetase-like"/>
    <property type="match status" value="1"/>
</dbReference>
<evidence type="ECO:0000313" key="19">
    <source>
        <dbReference type="Proteomes" id="UP000002279"/>
    </source>
</evidence>
<evidence type="ECO:0000256" key="3">
    <source>
        <dbReference type="ARBA" id="ARBA00004173"/>
    </source>
</evidence>
<comment type="subcellular location">
    <subcellularLocation>
        <location evidence="3">Mitochondrion</location>
    </subcellularLocation>
</comment>
<dbReference type="GO" id="GO:0004321">
    <property type="term" value="F:fatty-acyl-CoA synthase activity"/>
    <property type="evidence" value="ECO:0000318"/>
    <property type="project" value="GO_Central"/>
</dbReference>
<gene>
    <name evidence="18" type="primary">LOC100089732</name>
</gene>
<dbReference type="InterPro" id="IPR045851">
    <property type="entry name" value="AMP-bd_C_sf"/>
</dbReference>
<dbReference type="GO" id="GO:0006637">
    <property type="term" value="P:acyl-CoA metabolic process"/>
    <property type="evidence" value="ECO:0000318"/>
    <property type="project" value="GO_Central"/>
</dbReference>
<dbReference type="FunFam" id="3.40.50.12780:FF:000007">
    <property type="entry name" value="Acyl-coenzyme A synthetase ACSM2A, mitochondrial"/>
    <property type="match status" value="1"/>
</dbReference>
<dbReference type="Gene3D" id="3.30.300.30">
    <property type="match status" value="1"/>
</dbReference>
<evidence type="ECO:0000256" key="14">
    <source>
        <dbReference type="ARBA" id="ARBA00039009"/>
    </source>
</evidence>
<evidence type="ECO:0000256" key="7">
    <source>
        <dbReference type="ARBA" id="ARBA00022741"/>
    </source>
</evidence>
<dbReference type="EC" id="6.2.1.2" evidence="14"/>
<evidence type="ECO:0000259" key="16">
    <source>
        <dbReference type="Pfam" id="PF00501"/>
    </source>
</evidence>
<dbReference type="Pfam" id="PF00501">
    <property type="entry name" value="AMP-binding"/>
    <property type="match status" value="1"/>
</dbReference>
<reference evidence="18" key="2">
    <citation type="submission" date="2025-08" db="UniProtKB">
        <authorList>
            <consortium name="Ensembl"/>
        </authorList>
    </citation>
    <scope>IDENTIFICATION</scope>
    <source>
        <strain evidence="18">Glennie</strain>
    </source>
</reference>
<feature type="domain" description="AMP-binding enzyme C-terminal" evidence="17">
    <location>
        <begin position="554"/>
        <end position="634"/>
    </location>
</feature>
<evidence type="ECO:0000256" key="1">
    <source>
        <dbReference type="ARBA" id="ARBA00001936"/>
    </source>
</evidence>
<comment type="catalytic activity">
    <reaction evidence="15">
        <text>a medium-chain fatty acid + ATP + CoA = a medium-chain fatty acyl-CoA + AMP + diphosphate</text>
        <dbReference type="Rhea" id="RHEA:48340"/>
        <dbReference type="ChEBI" id="CHEBI:30616"/>
        <dbReference type="ChEBI" id="CHEBI:33019"/>
        <dbReference type="ChEBI" id="CHEBI:57287"/>
        <dbReference type="ChEBI" id="CHEBI:59558"/>
        <dbReference type="ChEBI" id="CHEBI:90546"/>
        <dbReference type="ChEBI" id="CHEBI:456215"/>
        <dbReference type="EC" id="6.2.1.2"/>
    </reaction>
    <physiologicalReaction direction="left-to-right" evidence="15">
        <dbReference type="Rhea" id="RHEA:48341"/>
    </physiologicalReaction>
</comment>
<evidence type="ECO:0000256" key="9">
    <source>
        <dbReference type="ARBA" id="ARBA00022840"/>
    </source>
</evidence>
<dbReference type="GO" id="GO:0005524">
    <property type="term" value="F:ATP binding"/>
    <property type="evidence" value="ECO:0007669"/>
    <property type="project" value="UniProtKB-KW"/>
</dbReference>
<dbReference type="GO" id="GO:0005759">
    <property type="term" value="C:mitochondrial matrix"/>
    <property type="evidence" value="ECO:0000318"/>
    <property type="project" value="GO_Central"/>
</dbReference>
<dbReference type="Pfam" id="PF13193">
    <property type="entry name" value="AMP-binding_C"/>
    <property type="match status" value="1"/>
</dbReference>
<keyword evidence="8" id="KW-0276">Fatty acid metabolism</keyword>
<keyword evidence="6" id="KW-0479">Metal-binding</keyword>
<dbReference type="FunFam" id="3.30.300.30:FF:000005">
    <property type="entry name" value="Acyl-coenzyme A synthetase ACSM5, mitochondrial"/>
    <property type="match status" value="1"/>
</dbReference>
<keyword evidence="9" id="KW-0067">ATP-binding</keyword>
<proteinExistence type="inferred from homology"/>
<evidence type="ECO:0000256" key="12">
    <source>
        <dbReference type="ARBA" id="ARBA00023098"/>
    </source>
</evidence>
<evidence type="ECO:0000256" key="10">
    <source>
        <dbReference type="ARBA" id="ARBA00022842"/>
    </source>
</evidence>
<dbReference type="PROSITE" id="PS00455">
    <property type="entry name" value="AMP_BINDING"/>
    <property type="match status" value="1"/>
</dbReference>